<keyword evidence="1" id="KW-0812">Transmembrane</keyword>
<dbReference type="AlphaFoldDB" id="A0A800MV04"/>
<dbReference type="Proteomes" id="UP000465778">
    <property type="component" value="Unassembled WGS sequence"/>
</dbReference>
<feature type="transmembrane region" description="Helical" evidence="1">
    <location>
        <begin position="13"/>
        <end position="37"/>
    </location>
</feature>
<name>A0A800MV04_CYTFI</name>
<protein>
    <submittedName>
        <fullName evidence="2">Uncharacterized protein</fullName>
    </submittedName>
</protein>
<comment type="caution">
    <text evidence="2">The sequence shown here is derived from an EMBL/GenBank/DDBJ whole genome shotgun (WGS) entry which is preliminary data.</text>
</comment>
<evidence type="ECO:0000313" key="3">
    <source>
        <dbReference type="Proteomes" id="UP000465778"/>
    </source>
</evidence>
<sequence>MITYLLVDKDLQLFASTLVIVGFTLSVCYFILGLINFSKTLKY</sequence>
<evidence type="ECO:0000256" key="1">
    <source>
        <dbReference type="SAM" id="Phobius"/>
    </source>
</evidence>
<reference evidence="2 3" key="1">
    <citation type="journal article" date="2020" name="G3 (Bethesda)">
        <title>Whole Genome Sequencing and Comparative Genomics of Two Nematicidal Bacillus Strains Reveals a Wide Range of Possible Virulence Factors.</title>
        <authorList>
            <person name="Susic N."/>
            <person name="Janezic S."/>
            <person name="Rupnik M."/>
            <person name="Geric Stare B."/>
        </authorList>
    </citation>
    <scope>NUCLEOTIDE SEQUENCE [LARGE SCALE GENOMIC DNA]</scope>
    <source>
        <strain evidence="2 3">I-1582</strain>
    </source>
</reference>
<dbReference type="EMBL" id="VDEM01000041">
    <property type="protein sequence ID" value="KAF0822976.1"/>
    <property type="molecule type" value="Genomic_DNA"/>
</dbReference>
<gene>
    <name evidence="2" type="ORF">KIS1582_3220</name>
</gene>
<keyword evidence="1" id="KW-0472">Membrane</keyword>
<keyword evidence="1" id="KW-1133">Transmembrane helix</keyword>
<accession>A0A800MV04</accession>
<proteinExistence type="predicted"/>
<organism evidence="2 3">
    <name type="scientific">Cytobacillus firmus</name>
    <name type="common">Bacillus firmus</name>
    <dbReference type="NCBI Taxonomy" id="1399"/>
    <lineage>
        <taxon>Bacteria</taxon>
        <taxon>Bacillati</taxon>
        <taxon>Bacillota</taxon>
        <taxon>Bacilli</taxon>
        <taxon>Bacillales</taxon>
        <taxon>Bacillaceae</taxon>
        <taxon>Cytobacillus</taxon>
    </lineage>
</organism>
<evidence type="ECO:0000313" key="2">
    <source>
        <dbReference type="EMBL" id="KAF0822976.1"/>
    </source>
</evidence>